<dbReference type="Pfam" id="PF13416">
    <property type="entry name" value="SBP_bac_8"/>
    <property type="match status" value="1"/>
</dbReference>
<reference evidence="2 3" key="1">
    <citation type="submission" date="2024-09" db="EMBL/GenBank/DDBJ databases">
        <authorList>
            <person name="Sun Q."/>
            <person name="Mori K."/>
        </authorList>
    </citation>
    <scope>NUCLEOTIDE SEQUENCE [LARGE SCALE GENOMIC DNA]</scope>
    <source>
        <strain evidence="2 3">CICC 10874</strain>
    </source>
</reference>
<dbReference type="Proteomes" id="UP001589793">
    <property type="component" value="Unassembled WGS sequence"/>
</dbReference>
<sequence>MTPTSLGPPLPRRRLLRAAGTLAGAGGIAAAIAACDASSPSPITRGTVPLSLWTHDDGYIRFFTEAVPVAEASSDFVYDLSITKSGAADLVTKLIAQAVAGTGTPDVAGLEIGAFSRMLRGDIAPELLVDLAEDVAPFQDDLIAARLTPFSKDGALYALDSDTPVTVLYHRADEFERLGIDADFGTWEELAKVGADLAQREGAALGAVAVNDPGGTVQSFHLHLLQRGGDLFDADGRPTLTTPEAEETLAFLVQGVQEGFLATVADMYGPSIQSGLKSGKILAVNMPSWYSSYGIQPNVPEQSGAWRVAPVPRFTAGGHATGVGGGTGFAALREKPGTDAAGHLVVAAYLDPAQQVKRYQDLGYLPTLRSVYDDPALLELEDEYFGGQRLFEVFREVIDDVPEFHQSADSSIMTTVLSGHILRAFRGEVSPARALADADHDFRGQAKG</sequence>
<proteinExistence type="predicted"/>
<feature type="chain" id="PRO_5045572837" evidence="1">
    <location>
        <begin position="34"/>
        <end position="448"/>
    </location>
</feature>
<comment type="caution">
    <text evidence="2">The sequence shown here is derived from an EMBL/GenBank/DDBJ whole genome shotgun (WGS) entry which is preliminary data.</text>
</comment>
<keyword evidence="1" id="KW-0732">Signal</keyword>
<accession>A0ABV6R8E5</accession>
<protein>
    <submittedName>
        <fullName evidence="2">Extracellular solute-binding protein</fullName>
    </submittedName>
</protein>
<dbReference type="SUPFAM" id="SSF53850">
    <property type="entry name" value="Periplasmic binding protein-like II"/>
    <property type="match status" value="1"/>
</dbReference>
<dbReference type="PANTHER" id="PTHR43649">
    <property type="entry name" value="ARABINOSE-BINDING PROTEIN-RELATED"/>
    <property type="match status" value="1"/>
</dbReference>
<dbReference type="InterPro" id="IPR006311">
    <property type="entry name" value="TAT_signal"/>
</dbReference>
<gene>
    <name evidence="2" type="ORF">ACFFF6_04670</name>
</gene>
<evidence type="ECO:0000256" key="1">
    <source>
        <dbReference type="SAM" id="SignalP"/>
    </source>
</evidence>
<keyword evidence="3" id="KW-1185">Reference proteome</keyword>
<dbReference type="InterPro" id="IPR050490">
    <property type="entry name" value="Bact_solute-bd_prot1"/>
</dbReference>
<evidence type="ECO:0000313" key="3">
    <source>
        <dbReference type="Proteomes" id="UP001589793"/>
    </source>
</evidence>
<dbReference type="PANTHER" id="PTHR43649:SF32">
    <property type="entry name" value="SUGAR BINDING SECRETED PROTEIN"/>
    <property type="match status" value="1"/>
</dbReference>
<organism evidence="2 3">
    <name type="scientific">Brachybacterium hainanense</name>
    <dbReference type="NCBI Taxonomy" id="1541174"/>
    <lineage>
        <taxon>Bacteria</taxon>
        <taxon>Bacillati</taxon>
        <taxon>Actinomycetota</taxon>
        <taxon>Actinomycetes</taxon>
        <taxon>Micrococcales</taxon>
        <taxon>Dermabacteraceae</taxon>
        <taxon>Brachybacterium</taxon>
    </lineage>
</organism>
<feature type="signal peptide" evidence="1">
    <location>
        <begin position="1"/>
        <end position="33"/>
    </location>
</feature>
<evidence type="ECO:0000313" key="2">
    <source>
        <dbReference type="EMBL" id="MFC0673247.1"/>
    </source>
</evidence>
<dbReference type="InterPro" id="IPR006059">
    <property type="entry name" value="SBP"/>
</dbReference>
<dbReference type="Gene3D" id="3.40.190.10">
    <property type="entry name" value="Periplasmic binding protein-like II"/>
    <property type="match status" value="2"/>
</dbReference>
<dbReference type="RefSeq" id="WP_376978670.1">
    <property type="nucleotide sequence ID" value="NZ_JBHLSV010000004.1"/>
</dbReference>
<name>A0ABV6R8E5_9MICO</name>
<dbReference type="PROSITE" id="PS51318">
    <property type="entry name" value="TAT"/>
    <property type="match status" value="1"/>
</dbReference>
<dbReference type="EMBL" id="JBHLSV010000004">
    <property type="protein sequence ID" value="MFC0673247.1"/>
    <property type="molecule type" value="Genomic_DNA"/>
</dbReference>